<dbReference type="AlphaFoldDB" id="A0ABC8R376"/>
<organism evidence="1 2">
    <name type="scientific">Ilex paraguariensis</name>
    <name type="common">yerba mate</name>
    <dbReference type="NCBI Taxonomy" id="185542"/>
    <lineage>
        <taxon>Eukaryota</taxon>
        <taxon>Viridiplantae</taxon>
        <taxon>Streptophyta</taxon>
        <taxon>Embryophyta</taxon>
        <taxon>Tracheophyta</taxon>
        <taxon>Spermatophyta</taxon>
        <taxon>Magnoliopsida</taxon>
        <taxon>eudicotyledons</taxon>
        <taxon>Gunneridae</taxon>
        <taxon>Pentapetalae</taxon>
        <taxon>asterids</taxon>
        <taxon>campanulids</taxon>
        <taxon>Aquifoliales</taxon>
        <taxon>Aquifoliaceae</taxon>
        <taxon>Ilex</taxon>
    </lineage>
</organism>
<reference evidence="1 2" key="1">
    <citation type="submission" date="2024-02" db="EMBL/GenBank/DDBJ databases">
        <authorList>
            <person name="Vignale AGUSTIN F."/>
            <person name="Sosa J E."/>
            <person name="Modenutti C."/>
        </authorList>
    </citation>
    <scope>NUCLEOTIDE SEQUENCE [LARGE SCALE GENOMIC DNA]</scope>
</reference>
<keyword evidence="2" id="KW-1185">Reference proteome</keyword>
<comment type="caution">
    <text evidence="1">The sequence shown here is derived from an EMBL/GenBank/DDBJ whole genome shotgun (WGS) entry which is preliminary data.</text>
</comment>
<evidence type="ECO:0000313" key="1">
    <source>
        <dbReference type="EMBL" id="CAK9139458.1"/>
    </source>
</evidence>
<protein>
    <submittedName>
        <fullName evidence="1">Uncharacterized protein</fullName>
    </submittedName>
</protein>
<dbReference type="Proteomes" id="UP001642360">
    <property type="component" value="Unassembled WGS sequence"/>
</dbReference>
<name>A0ABC8R376_9AQUA</name>
<proteinExistence type="predicted"/>
<evidence type="ECO:0000313" key="2">
    <source>
        <dbReference type="Proteomes" id="UP001642360"/>
    </source>
</evidence>
<gene>
    <name evidence="1" type="ORF">ILEXP_LOCUS6849</name>
</gene>
<dbReference type="EMBL" id="CAUOFW020000962">
    <property type="protein sequence ID" value="CAK9139458.1"/>
    <property type="molecule type" value="Genomic_DNA"/>
</dbReference>
<accession>A0ABC8R376</accession>
<sequence>MMVTCLSSPHPQDQCQGLRYSGDSISLGFVFTAYFLFSPSEYFFPSYVQSSQEAFSHTKGYHLSCSRLICNPAALSIGSPRCSWLISNSLSNPNKAIQLPYSISPSTSHGPAPKTPQLKTTNICSSSAAFPGWSHLSANGRSSFKAMYPA</sequence>